<dbReference type="AlphaFoldDB" id="A0A2R4XIR5"/>
<evidence type="ECO:0000313" key="2">
    <source>
        <dbReference type="Proteomes" id="UP000244571"/>
    </source>
</evidence>
<dbReference type="KEGG" id="boz:DBV39_07930"/>
<protein>
    <submittedName>
        <fullName evidence="1">Uncharacterized protein</fullName>
    </submittedName>
</protein>
<gene>
    <name evidence="1" type="ORF">DBV39_07930</name>
</gene>
<reference evidence="1 2" key="1">
    <citation type="submission" date="2018-04" db="EMBL/GenBank/DDBJ databases">
        <title>Bordetella sp. HZ20 isolated from seawater.</title>
        <authorList>
            <person name="Sun C."/>
        </authorList>
    </citation>
    <scope>NUCLEOTIDE SEQUENCE [LARGE SCALE GENOMIC DNA]</scope>
    <source>
        <strain evidence="1 2">HZ20</strain>
    </source>
</reference>
<sequence>MGSSPISHPKKFKQNANLIRLAFLFLDAFKRLESRFGSGLSSVKFFTERGSILQVFMTSVALAGG</sequence>
<name>A0A2R4XIR5_9BURK</name>
<dbReference type="EMBL" id="CP028901">
    <property type="protein sequence ID" value="AWB33643.1"/>
    <property type="molecule type" value="Genomic_DNA"/>
</dbReference>
<keyword evidence="2" id="KW-1185">Reference proteome</keyword>
<evidence type="ECO:0000313" key="1">
    <source>
        <dbReference type="EMBL" id="AWB33643.1"/>
    </source>
</evidence>
<dbReference type="Proteomes" id="UP000244571">
    <property type="component" value="Chromosome"/>
</dbReference>
<organism evidence="1 2">
    <name type="scientific">Orrella marina</name>
    <dbReference type="NCBI Taxonomy" id="2163011"/>
    <lineage>
        <taxon>Bacteria</taxon>
        <taxon>Pseudomonadati</taxon>
        <taxon>Pseudomonadota</taxon>
        <taxon>Betaproteobacteria</taxon>
        <taxon>Burkholderiales</taxon>
        <taxon>Alcaligenaceae</taxon>
        <taxon>Orrella</taxon>
    </lineage>
</organism>
<proteinExistence type="predicted"/>
<accession>A0A2R4XIR5</accession>